<evidence type="ECO:0000259" key="5">
    <source>
        <dbReference type="PROSITE" id="PS01124"/>
    </source>
</evidence>
<dbReference type="InterPro" id="IPR020449">
    <property type="entry name" value="Tscrpt_reg_AraC-type_HTH"/>
</dbReference>
<dbReference type="InterPro" id="IPR018060">
    <property type="entry name" value="HTH_AraC"/>
</dbReference>
<comment type="caution">
    <text evidence="7">The sequence shown here is derived from an EMBL/GenBank/DDBJ whole genome shotgun (WGS) entry which is preliminary data.</text>
</comment>
<evidence type="ECO:0000313" key="7">
    <source>
        <dbReference type="EMBL" id="MFC4598138.1"/>
    </source>
</evidence>
<gene>
    <name evidence="7" type="ORF">ACFO3S_07775</name>
</gene>
<evidence type="ECO:0000256" key="1">
    <source>
        <dbReference type="ARBA" id="ARBA00023015"/>
    </source>
</evidence>
<reference evidence="8" key="1">
    <citation type="journal article" date="2019" name="Int. J. Syst. Evol. Microbiol.">
        <title>The Global Catalogue of Microorganisms (GCM) 10K type strain sequencing project: providing services to taxonomists for standard genome sequencing and annotation.</title>
        <authorList>
            <consortium name="The Broad Institute Genomics Platform"/>
            <consortium name="The Broad Institute Genome Sequencing Center for Infectious Disease"/>
            <person name="Wu L."/>
            <person name="Ma J."/>
        </authorList>
    </citation>
    <scope>NUCLEOTIDE SEQUENCE [LARGE SCALE GENOMIC DNA]</scope>
    <source>
        <strain evidence="8">CCUG 49571</strain>
    </source>
</reference>
<dbReference type="PROSITE" id="PS01124">
    <property type="entry name" value="HTH_ARAC_FAMILY_2"/>
    <property type="match status" value="1"/>
</dbReference>
<proteinExistence type="predicted"/>
<dbReference type="EMBL" id="JBHSEP010000004">
    <property type="protein sequence ID" value="MFC4598138.1"/>
    <property type="molecule type" value="Genomic_DNA"/>
</dbReference>
<dbReference type="CDD" id="cd17536">
    <property type="entry name" value="REC_YesN-like"/>
    <property type="match status" value="1"/>
</dbReference>
<organism evidence="7 8">
    <name type="scientific">Cohnella hongkongensis</name>
    <dbReference type="NCBI Taxonomy" id="178337"/>
    <lineage>
        <taxon>Bacteria</taxon>
        <taxon>Bacillati</taxon>
        <taxon>Bacillota</taxon>
        <taxon>Bacilli</taxon>
        <taxon>Bacillales</taxon>
        <taxon>Paenibacillaceae</taxon>
        <taxon>Cohnella</taxon>
    </lineage>
</organism>
<dbReference type="Gene3D" id="1.10.10.60">
    <property type="entry name" value="Homeodomain-like"/>
    <property type="match status" value="2"/>
</dbReference>
<feature type="domain" description="HTH araC/xylS-type" evidence="5">
    <location>
        <begin position="272"/>
        <end position="370"/>
    </location>
</feature>
<dbReference type="Proteomes" id="UP001596028">
    <property type="component" value="Unassembled WGS sequence"/>
</dbReference>
<dbReference type="PANTHER" id="PTHR43280:SF2">
    <property type="entry name" value="HTH-TYPE TRANSCRIPTIONAL REGULATOR EXSA"/>
    <property type="match status" value="1"/>
</dbReference>
<dbReference type="InterPro" id="IPR001789">
    <property type="entry name" value="Sig_transdc_resp-reg_receiver"/>
</dbReference>
<dbReference type="InterPro" id="IPR018062">
    <property type="entry name" value="HTH_AraC-typ_CS"/>
</dbReference>
<dbReference type="Gene3D" id="3.40.50.2300">
    <property type="match status" value="1"/>
</dbReference>
<dbReference type="PROSITE" id="PS50110">
    <property type="entry name" value="RESPONSE_REGULATORY"/>
    <property type="match status" value="1"/>
</dbReference>
<evidence type="ECO:0000313" key="8">
    <source>
        <dbReference type="Proteomes" id="UP001596028"/>
    </source>
</evidence>
<dbReference type="SMART" id="SM00342">
    <property type="entry name" value="HTH_ARAC"/>
    <property type="match status" value="1"/>
</dbReference>
<protein>
    <submittedName>
        <fullName evidence="7">Helix-turn-helix domain-containing protein</fullName>
    </submittedName>
</protein>
<dbReference type="RefSeq" id="WP_378094085.1">
    <property type="nucleotide sequence ID" value="NZ_JBHSEP010000004.1"/>
</dbReference>
<evidence type="ECO:0000256" key="3">
    <source>
        <dbReference type="ARBA" id="ARBA00023163"/>
    </source>
</evidence>
<dbReference type="PROSITE" id="PS00041">
    <property type="entry name" value="HTH_ARAC_FAMILY_1"/>
    <property type="match status" value="1"/>
</dbReference>
<keyword evidence="3" id="KW-0804">Transcription</keyword>
<evidence type="ECO:0000256" key="4">
    <source>
        <dbReference type="PROSITE-ProRule" id="PRU00169"/>
    </source>
</evidence>
<name>A0ABV9FA79_9BACL</name>
<keyword evidence="1" id="KW-0805">Transcription regulation</keyword>
<evidence type="ECO:0000259" key="6">
    <source>
        <dbReference type="PROSITE" id="PS50110"/>
    </source>
</evidence>
<dbReference type="SUPFAM" id="SSF46689">
    <property type="entry name" value="Homeodomain-like"/>
    <property type="match status" value="2"/>
</dbReference>
<dbReference type="PRINTS" id="PR00032">
    <property type="entry name" value="HTHARAC"/>
</dbReference>
<keyword evidence="4" id="KW-0597">Phosphoprotein</keyword>
<dbReference type="Pfam" id="PF12833">
    <property type="entry name" value="HTH_18"/>
    <property type="match status" value="1"/>
</dbReference>
<accession>A0ABV9FA79</accession>
<dbReference type="SMART" id="SM00448">
    <property type="entry name" value="REC"/>
    <property type="match status" value="1"/>
</dbReference>
<feature type="modified residue" description="4-aspartylphosphate" evidence="4">
    <location>
        <position position="54"/>
    </location>
</feature>
<feature type="domain" description="Response regulatory" evidence="6">
    <location>
        <begin position="2"/>
        <end position="119"/>
    </location>
</feature>
<keyword evidence="2" id="KW-0238">DNA-binding</keyword>
<keyword evidence="8" id="KW-1185">Reference proteome</keyword>
<dbReference type="InterPro" id="IPR011006">
    <property type="entry name" value="CheY-like_superfamily"/>
</dbReference>
<evidence type="ECO:0000256" key="2">
    <source>
        <dbReference type="ARBA" id="ARBA00023125"/>
    </source>
</evidence>
<dbReference type="PANTHER" id="PTHR43280">
    <property type="entry name" value="ARAC-FAMILY TRANSCRIPTIONAL REGULATOR"/>
    <property type="match status" value="1"/>
</dbReference>
<dbReference type="Pfam" id="PF00072">
    <property type="entry name" value="Response_reg"/>
    <property type="match status" value="1"/>
</dbReference>
<dbReference type="SUPFAM" id="SSF52172">
    <property type="entry name" value="CheY-like"/>
    <property type="match status" value="1"/>
</dbReference>
<sequence>MNVLLVEDETIVRRFIKSLIDWEAHGFTIAGEAANGEEAWKLLSSEPIDIVLTDIRMPVLSGFELIERISAGGLGCEVVILSSYDDFEYVRTALKLNVSDYVHKATISDEELLGCLNKAKSDWLKRQEQAIAMSGRTAGGQSLSRRAVVAASLLKMALDDEADERYLKLLSEGLSHWNEPFRAALAYVPADTIAEAFEEEGVLSFGYEDCRIVAGFEDGKAAAASRPSEAFVCCEHPVAFSEWPAAYASLRRQLEERMEEVRHSRSLHGSIRQAVDYLQAHYMDELTLETVCERVHMSGAYFSRLFQRETGVTFTAYLTRLRLQEAKRLLQHTELPVYEIAERSGYRNTRYFMKLFKETVGHTPTEYRERPGQER</sequence>
<dbReference type="InterPro" id="IPR009057">
    <property type="entry name" value="Homeodomain-like_sf"/>
</dbReference>